<comment type="caution">
    <text evidence="2">The sequence shown here is derived from an EMBL/GenBank/DDBJ whole genome shotgun (WGS) entry which is preliminary data.</text>
</comment>
<dbReference type="AlphaFoldDB" id="A0A426YGL5"/>
<gene>
    <name evidence="2" type="ORF">B296_00041714</name>
</gene>
<evidence type="ECO:0000256" key="1">
    <source>
        <dbReference type="SAM" id="MobiDB-lite"/>
    </source>
</evidence>
<organism evidence="2 3">
    <name type="scientific">Ensete ventricosum</name>
    <name type="common">Abyssinian banana</name>
    <name type="synonym">Musa ensete</name>
    <dbReference type="NCBI Taxonomy" id="4639"/>
    <lineage>
        <taxon>Eukaryota</taxon>
        <taxon>Viridiplantae</taxon>
        <taxon>Streptophyta</taxon>
        <taxon>Embryophyta</taxon>
        <taxon>Tracheophyta</taxon>
        <taxon>Spermatophyta</taxon>
        <taxon>Magnoliopsida</taxon>
        <taxon>Liliopsida</taxon>
        <taxon>Zingiberales</taxon>
        <taxon>Musaceae</taxon>
        <taxon>Ensete</taxon>
    </lineage>
</organism>
<proteinExistence type="predicted"/>
<feature type="compositionally biased region" description="Polar residues" evidence="1">
    <location>
        <begin position="78"/>
        <end position="97"/>
    </location>
</feature>
<feature type="compositionally biased region" description="Polar residues" evidence="1">
    <location>
        <begin position="16"/>
        <end position="64"/>
    </location>
</feature>
<name>A0A426YGL5_ENSVE</name>
<accession>A0A426YGL5</accession>
<protein>
    <submittedName>
        <fullName evidence="2">Uncharacterized protein</fullName>
    </submittedName>
</protein>
<dbReference type="Proteomes" id="UP000287651">
    <property type="component" value="Unassembled WGS sequence"/>
</dbReference>
<reference evidence="2 3" key="1">
    <citation type="journal article" date="2014" name="Agronomy (Basel)">
        <title>A Draft Genome Sequence for Ensete ventricosum, the Drought-Tolerant Tree Against Hunger.</title>
        <authorList>
            <person name="Harrison J."/>
            <person name="Moore K.A."/>
            <person name="Paszkiewicz K."/>
            <person name="Jones T."/>
            <person name="Grant M."/>
            <person name="Ambacheew D."/>
            <person name="Muzemil S."/>
            <person name="Studholme D.J."/>
        </authorList>
    </citation>
    <scope>NUCLEOTIDE SEQUENCE [LARGE SCALE GENOMIC DNA]</scope>
</reference>
<sequence length="121" mass="12763">MESLQLGEQSFPPPVTSNQNSTSPRQDASVETQSMSGISSWARNLKFPQSSGQEDLQSGNAGKSTFSRITSFGFRLSPKSSQSEEVVAEGSSTTTQPGVLGSLTKGFVDTSRSAVKAVQVT</sequence>
<evidence type="ECO:0000313" key="2">
    <source>
        <dbReference type="EMBL" id="RRT50904.1"/>
    </source>
</evidence>
<feature type="region of interest" description="Disordered" evidence="1">
    <location>
        <begin position="1"/>
        <end position="64"/>
    </location>
</feature>
<evidence type="ECO:0000313" key="3">
    <source>
        <dbReference type="Proteomes" id="UP000287651"/>
    </source>
</evidence>
<dbReference type="EMBL" id="AMZH03012505">
    <property type="protein sequence ID" value="RRT50904.1"/>
    <property type="molecule type" value="Genomic_DNA"/>
</dbReference>
<feature type="region of interest" description="Disordered" evidence="1">
    <location>
        <begin position="77"/>
        <end position="98"/>
    </location>
</feature>